<name>A0A364NXJ9_9PROT</name>
<dbReference type="SUPFAM" id="SSF88713">
    <property type="entry name" value="Glycoside hydrolase/deacetylase"/>
    <property type="match status" value="1"/>
</dbReference>
<dbReference type="AlphaFoldDB" id="A0A364NXJ9"/>
<dbReference type="Pfam" id="PF01522">
    <property type="entry name" value="Polysacc_deac_1"/>
    <property type="match status" value="1"/>
</dbReference>
<comment type="function">
    <text evidence="1">Is involved in generating a small heat-stable compound (Nod), an acylated oligomer of N-acetylglucosamine, that stimulates mitosis in various plant protoplasts.</text>
</comment>
<proteinExistence type="inferred from homology"/>
<evidence type="ECO:0000313" key="6">
    <source>
        <dbReference type="EMBL" id="RAU21829.1"/>
    </source>
</evidence>
<dbReference type="Proteomes" id="UP000251075">
    <property type="component" value="Unassembled WGS sequence"/>
</dbReference>
<evidence type="ECO:0000256" key="3">
    <source>
        <dbReference type="ARBA" id="ARBA00020071"/>
    </source>
</evidence>
<evidence type="ECO:0000313" key="7">
    <source>
        <dbReference type="Proteomes" id="UP000251075"/>
    </source>
</evidence>
<evidence type="ECO:0000256" key="1">
    <source>
        <dbReference type="ARBA" id="ARBA00003236"/>
    </source>
</evidence>
<dbReference type="InterPro" id="IPR011330">
    <property type="entry name" value="Glyco_hydro/deAcase_b/a-brl"/>
</dbReference>
<comment type="caution">
    <text evidence="6">The sequence shown here is derived from an EMBL/GenBank/DDBJ whole genome shotgun (WGS) entry which is preliminary data.</text>
</comment>
<sequence length="271" mass="30024">MTWQAYGALARAQGFDRLYLLLSFDCDRHEDAEVVEMVDGWLVERGIPRTYAVPGVMLTEAAEIYRKLASKGARFINHGGRAHVEFRDGRYWSCTFYDRFSEAEVAQDIAAGHEAVIAVTGQIPTGFRAPHFGLLDNSQREYIYNTLRAMGYRFSSSSLPELGLAKGPLVDVGGLVELPCSGSWVAPHIILDSWSHVRSPVDPVVTAAYGNIMMETCAELFKHRQVGVLNWYADPSHVAQGDVFRRCLDAIGDHGIKAIGFEDLLVMGGRV</sequence>
<accession>A0A364NXJ9</accession>
<evidence type="ECO:0000256" key="2">
    <source>
        <dbReference type="ARBA" id="ARBA00010973"/>
    </source>
</evidence>
<evidence type="ECO:0000256" key="4">
    <source>
        <dbReference type="ARBA" id="ARBA00032976"/>
    </source>
</evidence>
<feature type="domain" description="NodB homology" evidence="5">
    <location>
        <begin position="20"/>
        <end position="138"/>
    </location>
</feature>
<comment type="similarity">
    <text evidence="2">Belongs to the polysaccharide deacetylase family.</text>
</comment>
<dbReference type="EMBL" id="PGTO01000007">
    <property type="protein sequence ID" value="RAU21829.1"/>
    <property type="molecule type" value="Genomic_DNA"/>
</dbReference>
<reference evidence="6 7" key="1">
    <citation type="submission" date="2017-11" db="EMBL/GenBank/DDBJ databases">
        <title>Draft genome sequence of magnetotactic bacterium Magnetospirillum kuznetsovii LBB-42.</title>
        <authorList>
            <person name="Grouzdev D.S."/>
            <person name="Rysina M.S."/>
            <person name="Baslerov R.V."/>
            <person name="Koziaeva V."/>
        </authorList>
    </citation>
    <scope>NUCLEOTIDE SEQUENCE [LARGE SCALE GENOMIC DNA]</scope>
    <source>
        <strain evidence="6 7">LBB-42</strain>
    </source>
</reference>
<keyword evidence="7" id="KW-1185">Reference proteome</keyword>
<dbReference type="InterPro" id="IPR002509">
    <property type="entry name" value="NODB_dom"/>
</dbReference>
<gene>
    <name evidence="6" type="ORF">CU669_11015</name>
</gene>
<organism evidence="6 7">
    <name type="scientific">Paramagnetospirillum kuznetsovii</name>
    <dbReference type="NCBI Taxonomy" id="2053833"/>
    <lineage>
        <taxon>Bacteria</taxon>
        <taxon>Pseudomonadati</taxon>
        <taxon>Pseudomonadota</taxon>
        <taxon>Alphaproteobacteria</taxon>
        <taxon>Rhodospirillales</taxon>
        <taxon>Magnetospirillaceae</taxon>
        <taxon>Paramagnetospirillum</taxon>
    </lineage>
</organism>
<dbReference type="GO" id="GO:0005975">
    <property type="term" value="P:carbohydrate metabolic process"/>
    <property type="evidence" value="ECO:0007669"/>
    <property type="project" value="InterPro"/>
</dbReference>
<evidence type="ECO:0000259" key="5">
    <source>
        <dbReference type="Pfam" id="PF01522"/>
    </source>
</evidence>
<protein>
    <recommendedName>
        <fullName evidence="3">Chitooligosaccharide deacetylase</fullName>
    </recommendedName>
    <alternativeName>
        <fullName evidence="4">Nodulation protein B</fullName>
    </alternativeName>
</protein>
<dbReference type="Gene3D" id="3.20.20.370">
    <property type="entry name" value="Glycoside hydrolase/deacetylase"/>
    <property type="match status" value="1"/>
</dbReference>
<dbReference type="GO" id="GO:0016810">
    <property type="term" value="F:hydrolase activity, acting on carbon-nitrogen (but not peptide) bonds"/>
    <property type="evidence" value="ECO:0007669"/>
    <property type="project" value="InterPro"/>
</dbReference>